<evidence type="ECO:0000313" key="4">
    <source>
        <dbReference type="Proteomes" id="UP000318053"/>
    </source>
</evidence>
<accession>A0A5C5XS86</accession>
<keyword evidence="4" id="KW-1185">Reference proteome</keyword>
<name>A0A5C5XS86_9BACT</name>
<protein>
    <submittedName>
        <fullName evidence="3">Uncharacterized protein</fullName>
    </submittedName>
</protein>
<keyword evidence="2" id="KW-0812">Transmembrane</keyword>
<feature type="transmembrane region" description="Helical" evidence="2">
    <location>
        <begin position="109"/>
        <end position="126"/>
    </location>
</feature>
<evidence type="ECO:0000313" key="3">
    <source>
        <dbReference type="EMBL" id="TWT66067.1"/>
    </source>
</evidence>
<feature type="region of interest" description="Disordered" evidence="1">
    <location>
        <begin position="135"/>
        <end position="170"/>
    </location>
</feature>
<dbReference type="Proteomes" id="UP000318053">
    <property type="component" value="Unassembled WGS sequence"/>
</dbReference>
<evidence type="ECO:0000256" key="2">
    <source>
        <dbReference type="SAM" id="Phobius"/>
    </source>
</evidence>
<evidence type="ECO:0000256" key="1">
    <source>
        <dbReference type="SAM" id="MobiDB-lite"/>
    </source>
</evidence>
<keyword evidence="2" id="KW-1133">Transmembrane helix</keyword>
<dbReference type="EMBL" id="SJPK01000006">
    <property type="protein sequence ID" value="TWT66067.1"/>
    <property type="molecule type" value="Genomic_DNA"/>
</dbReference>
<dbReference type="AlphaFoldDB" id="A0A5C5XS86"/>
<comment type="caution">
    <text evidence="3">The sequence shown here is derived from an EMBL/GenBank/DDBJ whole genome shotgun (WGS) entry which is preliminary data.</text>
</comment>
<sequence length="170" mass="18953">MHRTARSRWHTLLHRSYEMKLTAWSHGWYERISKEICGSNKKMKYREKAIAVVLCTALACNQGCMSIKKQDAVSSQTQPVAYRSDVPGQAKSDGILGKTKSAIATTGKAIGVGVLLVGFFVAKIWLDDDEDEEGYDPDPLWRQGYGFNNPNNERIKNGEPVLNFDGSVAD</sequence>
<keyword evidence="2" id="KW-0472">Membrane</keyword>
<proteinExistence type="predicted"/>
<gene>
    <name evidence="3" type="ORF">CA85_29290</name>
</gene>
<organism evidence="3 4">
    <name type="scientific">Allorhodopirellula solitaria</name>
    <dbReference type="NCBI Taxonomy" id="2527987"/>
    <lineage>
        <taxon>Bacteria</taxon>
        <taxon>Pseudomonadati</taxon>
        <taxon>Planctomycetota</taxon>
        <taxon>Planctomycetia</taxon>
        <taxon>Pirellulales</taxon>
        <taxon>Pirellulaceae</taxon>
        <taxon>Allorhodopirellula</taxon>
    </lineage>
</organism>
<reference evidence="3 4" key="1">
    <citation type="submission" date="2019-02" db="EMBL/GenBank/DDBJ databases">
        <title>Deep-cultivation of Planctomycetes and their phenomic and genomic characterization uncovers novel biology.</title>
        <authorList>
            <person name="Wiegand S."/>
            <person name="Jogler M."/>
            <person name="Boedeker C."/>
            <person name="Pinto D."/>
            <person name="Vollmers J."/>
            <person name="Rivas-Marin E."/>
            <person name="Kohn T."/>
            <person name="Peeters S.H."/>
            <person name="Heuer A."/>
            <person name="Rast P."/>
            <person name="Oberbeckmann S."/>
            <person name="Bunk B."/>
            <person name="Jeske O."/>
            <person name="Meyerdierks A."/>
            <person name="Storesund J.E."/>
            <person name="Kallscheuer N."/>
            <person name="Luecker S."/>
            <person name="Lage O.M."/>
            <person name="Pohl T."/>
            <person name="Merkel B.J."/>
            <person name="Hornburger P."/>
            <person name="Mueller R.-W."/>
            <person name="Bruemmer F."/>
            <person name="Labrenz M."/>
            <person name="Spormann A.M."/>
            <person name="Op Den Camp H."/>
            <person name="Overmann J."/>
            <person name="Amann R."/>
            <person name="Jetten M.S.M."/>
            <person name="Mascher T."/>
            <person name="Medema M.H."/>
            <person name="Devos D.P."/>
            <person name="Kaster A.-K."/>
            <person name="Ovreas L."/>
            <person name="Rohde M."/>
            <person name="Galperin M.Y."/>
            <person name="Jogler C."/>
        </authorList>
    </citation>
    <scope>NUCLEOTIDE SEQUENCE [LARGE SCALE GENOMIC DNA]</scope>
    <source>
        <strain evidence="3 4">CA85</strain>
    </source>
</reference>